<gene>
    <name evidence="2" type="ORF">SEA_CUKE_88</name>
</gene>
<accession>A0A2L1IWZ7</accession>
<dbReference type="Proteomes" id="UP000240246">
    <property type="component" value="Segment"/>
</dbReference>
<feature type="compositionally biased region" description="Polar residues" evidence="1">
    <location>
        <begin position="119"/>
        <end position="133"/>
    </location>
</feature>
<evidence type="ECO:0000313" key="2">
    <source>
        <dbReference type="EMBL" id="AVD99704.1"/>
    </source>
</evidence>
<evidence type="ECO:0000313" key="3">
    <source>
        <dbReference type="Proteomes" id="UP000240246"/>
    </source>
</evidence>
<feature type="region of interest" description="Disordered" evidence="1">
    <location>
        <begin position="1"/>
        <end position="25"/>
    </location>
</feature>
<dbReference type="EMBL" id="MG757156">
    <property type="protein sequence ID" value="AVD99704.1"/>
    <property type="molecule type" value="Genomic_DNA"/>
</dbReference>
<sequence>MGKKKKPQQHRPKVQAPQGVESKDLIKQQEAVKRLATIMQAMSAPPEPLLSLFERLGIPFEIVENVPGDPSFDTVVIKVTDLVAGEERNQAQGSTLARLYGKGDPAAMLSKVATGGQLPPNTHNPQTGVKLPTKTSVSESLSGHAGIEGRGQQAQRPSFADLLNQAQERATEMKGATQYSPKEPPIETKPFVAQPVSDDEDDDYLKGIQG</sequence>
<evidence type="ECO:0000256" key="1">
    <source>
        <dbReference type="SAM" id="MobiDB-lite"/>
    </source>
</evidence>
<feature type="region of interest" description="Disordered" evidence="1">
    <location>
        <begin position="114"/>
        <end position="133"/>
    </location>
</feature>
<protein>
    <submittedName>
        <fullName evidence="2">Uncharacterized protein</fullName>
    </submittedName>
</protein>
<proteinExistence type="predicted"/>
<feature type="region of interest" description="Disordered" evidence="1">
    <location>
        <begin position="171"/>
        <end position="210"/>
    </location>
</feature>
<name>A0A2L1IWZ7_9CAUD</name>
<feature type="compositionally biased region" description="Basic residues" evidence="1">
    <location>
        <begin position="1"/>
        <end position="13"/>
    </location>
</feature>
<organism evidence="2 3">
    <name type="scientific">Mycobacterium phage Cuke</name>
    <dbReference type="NCBI Taxonomy" id="2079417"/>
    <lineage>
        <taxon>Viruses</taxon>
        <taxon>Duplodnaviria</taxon>
        <taxon>Heunggongvirae</taxon>
        <taxon>Uroviricota</taxon>
        <taxon>Caudoviricetes</taxon>
        <taxon>Cukevirus</taxon>
        <taxon>Cukevirus cuke</taxon>
    </lineage>
</organism>
<reference evidence="3" key="1">
    <citation type="submission" date="2018-01" db="EMBL/GenBank/DDBJ databases">
        <authorList>
            <person name="Gaut B.S."/>
            <person name="Morton B.R."/>
            <person name="Clegg M.T."/>
            <person name="Duvall M.R."/>
        </authorList>
    </citation>
    <scope>NUCLEOTIDE SEQUENCE [LARGE SCALE GENOMIC DNA]</scope>
</reference>
<keyword evidence="3" id="KW-1185">Reference proteome</keyword>